<dbReference type="RefSeq" id="WP_170180515.1">
    <property type="nucleotide sequence ID" value="NZ_RBWU01000001.1"/>
</dbReference>
<evidence type="ECO:0000313" key="5">
    <source>
        <dbReference type="Proteomes" id="UP000274601"/>
    </source>
</evidence>
<reference evidence="4 5" key="1">
    <citation type="submission" date="2018-10" db="EMBL/GenBank/DDBJ databases">
        <title>Genomic Encyclopedia of Archaeal and Bacterial Type Strains, Phase II (KMG-II): from individual species to whole genera.</title>
        <authorList>
            <person name="Goeker M."/>
        </authorList>
    </citation>
    <scope>NUCLEOTIDE SEQUENCE [LARGE SCALE GENOMIC DNA]</scope>
    <source>
        <strain evidence="4 5">DSM 43383</strain>
    </source>
</reference>
<accession>A0A495QZI9</accession>
<keyword evidence="1" id="KW-0175">Coiled coil</keyword>
<protein>
    <submittedName>
        <fullName evidence="4">Uncharacterized protein DUF4407</fullName>
    </submittedName>
</protein>
<evidence type="ECO:0000256" key="2">
    <source>
        <dbReference type="SAM" id="MobiDB-lite"/>
    </source>
</evidence>
<evidence type="ECO:0000313" key="4">
    <source>
        <dbReference type="EMBL" id="RKS79635.1"/>
    </source>
</evidence>
<dbReference type="AlphaFoldDB" id="A0A495QZI9"/>
<organism evidence="4 5">
    <name type="scientific">Actinomadura pelletieri DSM 43383</name>
    <dbReference type="NCBI Taxonomy" id="1120940"/>
    <lineage>
        <taxon>Bacteria</taxon>
        <taxon>Bacillati</taxon>
        <taxon>Actinomycetota</taxon>
        <taxon>Actinomycetes</taxon>
        <taxon>Streptosporangiales</taxon>
        <taxon>Thermomonosporaceae</taxon>
        <taxon>Actinomadura</taxon>
    </lineage>
</organism>
<feature type="transmembrane region" description="Helical" evidence="3">
    <location>
        <begin position="77"/>
        <end position="96"/>
    </location>
</feature>
<sequence>MTEPTPGGQDARRPDDDGHPRPPVRSPLIWFSGADTEVLAMTPGDRARYTGMGSAVLFTASLGGLSMCLAMRMALGLPIAICLLIAVGWFFGIAGLDRWLVSSMDKPARDRDGEVASWDAPAESRSPYKLALPRLGLALLFGMVISTPLTLQIFDTEIRAEINKIHQDEWNDYVKEMRSGSSGRRIADLTTRQAQLQEVVNSGGRSGDPAVTNPDVAAYDKKLEGMRQQLTELDQKRACEQEGVNSGTDCRGTSGREGCGARCDAFERARNRLSGEIKKVEQQRAALVQRLRSQESSGAESRLAQAKAQLEEVNGELGRLQQAQAKLLNQGKADNEANDGLLIRMEALEKASTGSLTLGLARLVLFLFFTAIECLPVIVKLLMNDGAYENLARERRRQDEIRGRRELLSRRRVDAQHYEDEVYYGERLRAARWAAIDDLVTETTALETDVARRRLYWWYSQQSRDLPPAPPNEVPQQFGQDPEPPESWPDETPPDPSGHSPNDIHIPPQPGPSEPEPEPEQQPPYQRSPYQQPSPPPLPPRGGTGNGRPDPYGSRGRRSRGRAEGEQADRLQPMEATSHYTGPHDVPVGDMEAGWIRSRVVHIRERLLWLYQRSERKG</sequence>
<feature type="transmembrane region" description="Helical" evidence="3">
    <location>
        <begin position="49"/>
        <end position="70"/>
    </location>
</feature>
<name>A0A495QZI9_9ACTN</name>
<keyword evidence="5" id="KW-1185">Reference proteome</keyword>
<feature type="region of interest" description="Disordered" evidence="2">
    <location>
        <begin position="464"/>
        <end position="586"/>
    </location>
</feature>
<evidence type="ECO:0000256" key="3">
    <source>
        <dbReference type="SAM" id="Phobius"/>
    </source>
</evidence>
<dbReference type="Pfam" id="PF14362">
    <property type="entry name" value="DUF4407"/>
    <property type="match status" value="1"/>
</dbReference>
<dbReference type="EMBL" id="RBWU01000001">
    <property type="protein sequence ID" value="RKS79635.1"/>
    <property type="molecule type" value="Genomic_DNA"/>
</dbReference>
<keyword evidence="3" id="KW-0812">Transmembrane</keyword>
<dbReference type="InterPro" id="IPR025519">
    <property type="entry name" value="DUF4407"/>
</dbReference>
<keyword evidence="3" id="KW-0472">Membrane</keyword>
<dbReference type="Proteomes" id="UP000274601">
    <property type="component" value="Unassembled WGS sequence"/>
</dbReference>
<feature type="coiled-coil region" evidence="1">
    <location>
        <begin position="263"/>
        <end position="330"/>
    </location>
</feature>
<comment type="caution">
    <text evidence="4">The sequence shown here is derived from an EMBL/GenBank/DDBJ whole genome shotgun (WGS) entry which is preliminary data.</text>
</comment>
<feature type="region of interest" description="Disordered" evidence="2">
    <location>
        <begin position="1"/>
        <end position="26"/>
    </location>
</feature>
<proteinExistence type="predicted"/>
<keyword evidence="3" id="KW-1133">Transmembrane helix</keyword>
<gene>
    <name evidence="4" type="ORF">BZB76_1110</name>
</gene>
<feature type="compositionally biased region" description="Basic and acidic residues" evidence="2">
    <location>
        <begin position="10"/>
        <end position="20"/>
    </location>
</feature>
<evidence type="ECO:0000256" key="1">
    <source>
        <dbReference type="SAM" id="Coils"/>
    </source>
</evidence>